<name>A0A8B6CST1_MYTGA</name>
<dbReference type="Proteomes" id="UP000596742">
    <property type="component" value="Unassembled WGS sequence"/>
</dbReference>
<feature type="region of interest" description="Disordered" evidence="2">
    <location>
        <begin position="369"/>
        <end position="406"/>
    </location>
</feature>
<comment type="caution">
    <text evidence="4">The sequence shown here is derived from an EMBL/GenBank/DDBJ whole genome shotgun (WGS) entry which is preliminary data.</text>
</comment>
<gene>
    <name evidence="4" type="ORF">MGAL_10B047548</name>
</gene>
<evidence type="ECO:0000313" key="5">
    <source>
        <dbReference type="Proteomes" id="UP000596742"/>
    </source>
</evidence>
<keyword evidence="1" id="KW-0175">Coiled coil</keyword>
<keyword evidence="5" id="KW-1185">Reference proteome</keyword>
<evidence type="ECO:0000256" key="2">
    <source>
        <dbReference type="SAM" id="MobiDB-lite"/>
    </source>
</evidence>
<keyword evidence="3" id="KW-0812">Transmembrane</keyword>
<accession>A0A8B6CST1</accession>
<reference evidence="4" key="1">
    <citation type="submission" date="2018-11" db="EMBL/GenBank/DDBJ databases">
        <authorList>
            <person name="Alioto T."/>
            <person name="Alioto T."/>
        </authorList>
    </citation>
    <scope>NUCLEOTIDE SEQUENCE</scope>
</reference>
<protein>
    <submittedName>
        <fullName evidence="4">Uncharacterized protein</fullName>
    </submittedName>
</protein>
<evidence type="ECO:0000256" key="1">
    <source>
        <dbReference type="SAM" id="Coils"/>
    </source>
</evidence>
<organism evidence="4 5">
    <name type="scientific">Mytilus galloprovincialis</name>
    <name type="common">Mediterranean mussel</name>
    <dbReference type="NCBI Taxonomy" id="29158"/>
    <lineage>
        <taxon>Eukaryota</taxon>
        <taxon>Metazoa</taxon>
        <taxon>Spiralia</taxon>
        <taxon>Lophotrochozoa</taxon>
        <taxon>Mollusca</taxon>
        <taxon>Bivalvia</taxon>
        <taxon>Autobranchia</taxon>
        <taxon>Pteriomorphia</taxon>
        <taxon>Mytilida</taxon>
        <taxon>Mytiloidea</taxon>
        <taxon>Mytilidae</taxon>
        <taxon>Mytilinae</taxon>
        <taxon>Mytilus</taxon>
    </lineage>
</organism>
<evidence type="ECO:0000313" key="4">
    <source>
        <dbReference type="EMBL" id="VDI09061.1"/>
    </source>
</evidence>
<feature type="region of interest" description="Disordered" evidence="2">
    <location>
        <begin position="134"/>
        <end position="153"/>
    </location>
</feature>
<proteinExistence type="predicted"/>
<feature type="transmembrane region" description="Helical" evidence="3">
    <location>
        <begin position="411"/>
        <end position="432"/>
    </location>
</feature>
<keyword evidence="3" id="KW-0472">Membrane</keyword>
<evidence type="ECO:0000256" key="3">
    <source>
        <dbReference type="SAM" id="Phobius"/>
    </source>
</evidence>
<dbReference type="EMBL" id="UYJE01002252">
    <property type="protein sequence ID" value="VDI09061.1"/>
    <property type="molecule type" value="Genomic_DNA"/>
</dbReference>
<feature type="compositionally biased region" description="Polar residues" evidence="2">
    <location>
        <begin position="140"/>
        <end position="153"/>
    </location>
</feature>
<keyword evidence="3" id="KW-1133">Transmembrane helix</keyword>
<dbReference type="AlphaFoldDB" id="A0A8B6CST1"/>
<feature type="coiled-coil region" evidence="1">
    <location>
        <begin position="36"/>
        <end position="70"/>
    </location>
</feature>
<sequence>MADAITFEPFILSMRHESLNLSQRKGEDWQLIIVPANREQLKLERLKVDVQEISENYANKAEQYLELNNANQKEGRPIVLNYHPKENHCKVAEGNNPSQLTEKDKLTVAEGNNPSQLTEKDKLTVGQDTLCKQHPDPVSFTGSNNKPKPTISSLGRRIKSTTNLPVAGLLFMMLLFYNMKSSMASKAAEIKIDNQIVMEGEEFCFKYRQNISNGNCYVKFGHEAISSGELQDGRNLTLASGENWCTMCIKNFKLKSIFLHFAAESNDIRTIDEVFGAILKEKLSVYVPKDLEGSLSITSVGRNIKCFIKLPGMHFTNDTFMEEENNITLVTRFIMYMKSGSCSYTIICNITGGITHTVIHEMENCNTTVNTASTPPDTTQLPDNSKMTSYNDQNLTTQPSLPESKSGSSNLVAILPSIGGVVVLAIVCVCIIKRGAIKQLCTFRRRHESVELQQGKDKIELQVLEPETDNGKVSRTLVLVNQPMLPGRPSYLDDDFP</sequence>